<keyword evidence="6" id="KW-1185">Reference proteome</keyword>
<feature type="region of interest" description="Disordered" evidence="2">
    <location>
        <begin position="55"/>
        <end position="133"/>
    </location>
</feature>
<feature type="domain" description="J" evidence="4">
    <location>
        <begin position="4"/>
        <end position="55"/>
    </location>
</feature>
<comment type="caution">
    <text evidence="5">The sequence shown here is derived from an EMBL/GenBank/DDBJ whole genome shotgun (WGS) entry which is preliminary data.</text>
</comment>
<dbReference type="InterPro" id="IPR001623">
    <property type="entry name" value="DnaJ_domain"/>
</dbReference>
<reference evidence="5" key="1">
    <citation type="submission" date="2024-03" db="EMBL/GenBank/DDBJ databases">
        <title>Human intestinal bacterial collection.</title>
        <authorList>
            <person name="Pauvert C."/>
            <person name="Hitch T.C.A."/>
            <person name="Clavel T."/>
        </authorList>
    </citation>
    <scope>NUCLEOTIDE SEQUENCE [LARGE SCALE GENOMIC DNA]</scope>
    <source>
        <strain evidence="5">CLA-AA-H89B</strain>
    </source>
</reference>
<feature type="transmembrane region" description="Helical" evidence="3">
    <location>
        <begin position="299"/>
        <end position="320"/>
    </location>
</feature>
<keyword evidence="3" id="KW-1133">Transmembrane helix</keyword>
<dbReference type="PROSITE" id="PS50076">
    <property type="entry name" value="DNAJ_2"/>
    <property type="match status" value="1"/>
</dbReference>
<gene>
    <name evidence="5" type="ORF">WMO37_00315</name>
</gene>
<keyword evidence="1" id="KW-0235">DNA replication</keyword>
<keyword evidence="3" id="KW-0812">Transmembrane</keyword>
<evidence type="ECO:0000256" key="3">
    <source>
        <dbReference type="SAM" id="Phobius"/>
    </source>
</evidence>
<dbReference type="SUPFAM" id="SSF46565">
    <property type="entry name" value="Chaperone J-domain"/>
    <property type="match status" value="1"/>
</dbReference>
<evidence type="ECO:0000256" key="2">
    <source>
        <dbReference type="SAM" id="MobiDB-lite"/>
    </source>
</evidence>
<feature type="compositionally biased region" description="Polar residues" evidence="2">
    <location>
        <begin position="99"/>
        <end position="114"/>
    </location>
</feature>
<keyword evidence="3" id="KW-0472">Membrane</keyword>
<organism evidence="5 6">
    <name type="scientific">Lachnospira intestinalis</name>
    <dbReference type="NCBI Taxonomy" id="3133158"/>
    <lineage>
        <taxon>Bacteria</taxon>
        <taxon>Bacillati</taxon>
        <taxon>Bacillota</taxon>
        <taxon>Clostridia</taxon>
        <taxon>Lachnospirales</taxon>
        <taxon>Lachnospiraceae</taxon>
        <taxon>Lachnospira</taxon>
    </lineage>
</organism>
<accession>A0ABV1H2N4</accession>
<feature type="compositionally biased region" description="Polar residues" evidence="2">
    <location>
        <begin position="63"/>
        <end position="74"/>
    </location>
</feature>
<proteinExistence type="predicted"/>
<dbReference type="Proteomes" id="UP001546774">
    <property type="component" value="Unassembled WGS sequence"/>
</dbReference>
<name>A0ABV1H2N4_9FIRM</name>
<dbReference type="InterPro" id="IPR036869">
    <property type="entry name" value="J_dom_sf"/>
</dbReference>
<protein>
    <recommendedName>
        <fullName evidence="4">J domain-containing protein</fullName>
    </recommendedName>
</protein>
<evidence type="ECO:0000259" key="4">
    <source>
        <dbReference type="PROSITE" id="PS50076"/>
    </source>
</evidence>
<dbReference type="CDD" id="cd06257">
    <property type="entry name" value="DnaJ"/>
    <property type="match status" value="1"/>
</dbReference>
<dbReference type="Gene3D" id="1.10.287.110">
    <property type="entry name" value="DnaJ domain"/>
    <property type="match status" value="1"/>
</dbReference>
<evidence type="ECO:0000313" key="5">
    <source>
        <dbReference type="EMBL" id="MEQ2553462.1"/>
    </source>
</evidence>
<dbReference type="EMBL" id="JBBMFS010000001">
    <property type="protein sequence ID" value="MEQ2553462.1"/>
    <property type="molecule type" value="Genomic_DNA"/>
</dbReference>
<sequence length="351" mass="41441">MNKSIWEWLEIEPTGEISEIRAAYARQVKKYHPEDTPEEFEQLQKAYKSALRQARAAKRMETVPQSVQESQKSGSGFEKRDMPGFFENAGMTEEPNVPSWENTGSMSSVTSEPGTTPDLEIAGTPDEVESEIVSDSEYDFAEVGKDEPEQQCLKEIEYIIMNPYLRNTEEAWNIFFNRERYRQLFKQQEFCEKMQDRICRMWGLQRKTLFLIEQQFKAEGYEQLIEKKEWKQKKSFIRNLHIISYKNKKTQKQKNLNKLLENQTNGLEDYMDLYMNYTSQSYGAVYEEYRINRCQFKQMLISIIILILFMIIGICANRSVQKSAAQKRQEQQQERYVDGLKKSVKVQKSNQ</sequence>
<evidence type="ECO:0000256" key="1">
    <source>
        <dbReference type="ARBA" id="ARBA00022705"/>
    </source>
</evidence>
<evidence type="ECO:0000313" key="6">
    <source>
        <dbReference type="Proteomes" id="UP001546774"/>
    </source>
</evidence>